<dbReference type="PANTHER" id="PTHR24123:SF141">
    <property type="entry name" value="ANKYRIN 2, ISOFORM U"/>
    <property type="match status" value="1"/>
</dbReference>
<feature type="repeat" description="ANK" evidence="3">
    <location>
        <begin position="959"/>
        <end position="991"/>
    </location>
</feature>
<feature type="repeat" description="ANK" evidence="3">
    <location>
        <begin position="893"/>
        <end position="925"/>
    </location>
</feature>
<dbReference type="InterPro" id="IPR002110">
    <property type="entry name" value="Ankyrin_rpt"/>
</dbReference>
<evidence type="ECO:0000256" key="1">
    <source>
        <dbReference type="ARBA" id="ARBA00022737"/>
    </source>
</evidence>
<feature type="repeat" description="ANK" evidence="3">
    <location>
        <begin position="1338"/>
        <end position="1365"/>
    </location>
</feature>
<keyword evidence="2 3" id="KW-0040">ANK repeat</keyword>
<feature type="repeat" description="ANK" evidence="3">
    <location>
        <begin position="860"/>
        <end position="892"/>
    </location>
</feature>
<dbReference type="OrthoDB" id="4062651at2759"/>
<feature type="repeat" description="ANK" evidence="3">
    <location>
        <begin position="1372"/>
        <end position="1404"/>
    </location>
</feature>
<dbReference type="Pfam" id="PF00023">
    <property type="entry name" value="Ank"/>
    <property type="match status" value="4"/>
</dbReference>
<feature type="repeat" description="ANK" evidence="3">
    <location>
        <begin position="1272"/>
        <end position="1304"/>
    </location>
</feature>
<dbReference type="PANTHER" id="PTHR24123">
    <property type="entry name" value="ANKYRIN REPEAT-CONTAINING"/>
    <property type="match status" value="1"/>
</dbReference>
<evidence type="ECO:0000256" key="2">
    <source>
        <dbReference type="ARBA" id="ARBA00023043"/>
    </source>
</evidence>
<feature type="repeat" description="ANK" evidence="3">
    <location>
        <begin position="761"/>
        <end position="793"/>
    </location>
</feature>
<dbReference type="PROSITE" id="PS50297">
    <property type="entry name" value="ANK_REP_REGION"/>
    <property type="match status" value="17"/>
</dbReference>
<feature type="repeat" description="ANK" evidence="3">
    <location>
        <begin position="827"/>
        <end position="859"/>
    </location>
</feature>
<feature type="repeat" description="ANK" evidence="3">
    <location>
        <begin position="991"/>
        <end position="1023"/>
    </location>
</feature>
<dbReference type="Pfam" id="PF12796">
    <property type="entry name" value="Ank_2"/>
    <property type="match status" value="6"/>
</dbReference>
<dbReference type="PRINTS" id="PR01415">
    <property type="entry name" value="ANKYRIN"/>
</dbReference>
<feature type="repeat" description="ANK" evidence="3">
    <location>
        <begin position="1024"/>
        <end position="1056"/>
    </location>
</feature>
<feature type="repeat" description="ANK" evidence="3">
    <location>
        <begin position="1057"/>
        <end position="1089"/>
    </location>
</feature>
<feature type="repeat" description="ANK" evidence="3">
    <location>
        <begin position="926"/>
        <end position="958"/>
    </location>
</feature>
<protein>
    <recommendedName>
        <fullName evidence="4">Novel STAND NTPase 3 domain-containing protein</fullName>
    </recommendedName>
</protein>
<proteinExistence type="predicted"/>
<sequence>MAVHSIISSLHPILPQNIQGQIQATTSSSTGTLDLDDDVKRWVVIGLCLHNVLTPALRKYVSPIVTQMYNSLVVTNHINTQTSHSYLRIYLPTKTKLNYEAINNNKTLHGGQALKYDRSVKNPVDLSKLFLQTHMAQYRAFDSTCDLSALLAIIINIDQFPLVVQKEANEVRSSIRNCWAHCNVMQWTPAKFVASFQLLESFIKTMGVNATEENRILGDIHNWKTNGTNFMNISMLGAELVSEIQTATRALTECTQDDSIEKDSNLHRLQKQLIKIEKKFEELKTNTGKWLMEIGANVSEISKIGTTEPKNLTHPAKCLCHDAHQFEVNLWQEQDSKFVETDIVNDMIKFLETEHLAVVIGASGMDKSSIIHHIALKFYQKEGWTVIPCHSPQEVINHYKENECLMFVIDNICGKYAVSGVDIENWINNKYILKMMLGKGKIKILASCRLEIFNEEKVQISLRPFISYNFDLSSKYRLSPKEKLAIAGKYLKSEDCEKLKEIIGIVTFSPLLCFLFSKYEDLPPREFLNGPFNIFRHEWDNLKVVDPHKYCLLFMFVIFNGSINESLFEEPNDDVKQKLENVFESLNIDRSTALSSIRNKLDFCVGTYFIKIGKMYKVIHDKMFDFLCCYFGRNMTSFVIEYANIEVLCERTQLQSLHSCGNRYTVIITKKYEKEYFQRFQNDIQTGSLYNALNNVQMKYRNYREQFLNILMTMSKESVKQIMKDRNEYGNNAFITLCSHGYDEIAQFFISKGVDVNNKDTRLSPMTAACGSGNYSTVVLLIKHGANLNRPDKYGETPLYVACFGGFENIIELLIQEGADINKTAKSGGSPLFAACNGGDDRIVDMLVAQGACVNNSTKSGNTPLYAACCGGFESIVNKLVNKGALVNKTFENEESPLFASCQRGYENIARLLIDKGAKINNATKSGQTPLNVACCGEFLSIVQLLISKGASVNNTNENTASPLYVSCQGGYKDIVQLLLQNGARVNNFENNYTPLHAACSRGYYEIAKLLIEKQSDVNASKGDGQTPLHAAVKSNNDKLVDLLVYEGSDLNKTYGCDFTPLYDASIAGNLQAVTILVENGAVINISSYSRETAFRKGADINKSNCHGDTPLHSACAGQHEEIVQMLVENVADINELNNDKEIPFYIACKNGNYTIAKNLMNKEMNIDDTTIYGWTALYAAASYGYKEVVGLLIENGANVNQCNTFGWTPLIAACREEHIDTVILLINNGADIDIANPNGETPMHVACLCGNNSIFQFLLNKGAILDRFDAQGNYSLHSACYNRHSEIVTLLLEDDVDVNCINKLKNTPLHVACVCGHYEIIQKLIEKRANVKKVKIEAETPLFVACKGGHFKIVQILIEANSEIINVVNINGWTPLCAACKEGHYETVKTLLEKGADLNKANCDGHTPFDVAIMNKHEKILELLQDKGADIIDWPDETCHTNIS</sequence>
<dbReference type="Proteomes" id="UP000507470">
    <property type="component" value="Unassembled WGS sequence"/>
</dbReference>
<reference evidence="5 6" key="1">
    <citation type="submission" date="2020-06" db="EMBL/GenBank/DDBJ databases">
        <authorList>
            <person name="Li R."/>
            <person name="Bekaert M."/>
        </authorList>
    </citation>
    <scope>NUCLEOTIDE SEQUENCE [LARGE SCALE GENOMIC DNA]</scope>
    <source>
        <strain evidence="6">wild</strain>
    </source>
</reference>
<feature type="repeat" description="ANK" evidence="3">
    <location>
        <begin position="794"/>
        <end position="826"/>
    </location>
</feature>
<keyword evidence="6" id="KW-1185">Reference proteome</keyword>
<feature type="repeat" description="ANK" evidence="3">
    <location>
        <begin position="1206"/>
        <end position="1238"/>
    </location>
</feature>
<organism evidence="5 6">
    <name type="scientific">Mytilus coruscus</name>
    <name type="common">Sea mussel</name>
    <dbReference type="NCBI Taxonomy" id="42192"/>
    <lineage>
        <taxon>Eukaryota</taxon>
        <taxon>Metazoa</taxon>
        <taxon>Spiralia</taxon>
        <taxon>Lophotrochozoa</taxon>
        <taxon>Mollusca</taxon>
        <taxon>Bivalvia</taxon>
        <taxon>Autobranchia</taxon>
        <taxon>Pteriomorphia</taxon>
        <taxon>Mytilida</taxon>
        <taxon>Mytiloidea</taxon>
        <taxon>Mytilidae</taxon>
        <taxon>Mytilinae</taxon>
        <taxon>Mytilus</taxon>
    </lineage>
</organism>
<feature type="repeat" description="ANK" evidence="3">
    <location>
        <begin position="1107"/>
        <end position="1139"/>
    </location>
</feature>
<gene>
    <name evidence="5" type="ORF">MCOR_8500</name>
</gene>
<feature type="repeat" description="ANK" evidence="3">
    <location>
        <begin position="1305"/>
        <end position="1337"/>
    </location>
</feature>
<keyword evidence="1" id="KW-0677">Repeat</keyword>
<feature type="domain" description="Novel STAND NTPase 3" evidence="4">
    <location>
        <begin position="338"/>
        <end position="492"/>
    </location>
</feature>
<dbReference type="InterPro" id="IPR049050">
    <property type="entry name" value="nSTAND3"/>
</dbReference>
<evidence type="ECO:0000313" key="5">
    <source>
        <dbReference type="EMBL" id="CAC5369245.1"/>
    </source>
</evidence>
<evidence type="ECO:0000313" key="6">
    <source>
        <dbReference type="Proteomes" id="UP000507470"/>
    </source>
</evidence>
<feature type="repeat" description="ANK" evidence="3">
    <location>
        <begin position="1173"/>
        <end position="1205"/>
    </location>
</feature>
<name>A0A6J8AJE9_MYTCO</name>
<dbReference type="InterPro" id="IPR036770">
    <property type="entry name" value="Ankyrin_rpt-contain_sf"/>
</dbReference>
<evidence type="ECO:0000256" key="3">
    <source>
        <dbReference type="PROSITE-ProRule" id="PRU00023"/>
    </source>
</evidence>
<dbReference type="EMBL" id="CACVKT020001575">
    <property type="protein sequence ID" value="CAC5369245.1"/>
    <property type="molecule type" value="Genomic_DNA"/>
</dbReference>
<dbReference type="InterPro" id="IPR051165">
    <property type="entry name" value="Multifunctional_ANK_Repeat"/>
</dbReference>
<feature type="repeat" description="ANK" evidence="3">
    <location>
        <begin position="1405"/>
        <end position="1432"/>
    </location>
</feature>
<evidence type="ECO:0000259" key="4">
    <source>
        <dbReference type="Pfam" id="PF20720"/>
    </source>
</evidence>
<accession>A0A6J8AJE9</accession>
<dbReference type="Gene3D" id="1.25.40.20">
    <property type="entry name" value="Ankyrin repeat-containing domain"/>
    <property type="match status" value="6"/>
</dbReference>
<dbReference type="SMART" id="SM00248">
    <property type="entry name" value="ANK"/>
    <property type="match status" value="21"/>
</dbReference>
<dbReference type="SUPFAM" id="SSF48403">
    <property type="entry name" value="Ankyrin repeat"/>
    <property type="match status" value="2"/>
</dbReference>
<dbReference type="PROSITE" id="PS50088">
    <property type="entry name" value="ANK_REPEAT"/>
    <property type="match status" value="19"/>
</dbReference>
<feature type="repeat" description="ANK" evidence="3">
    <location>
        <begin position="1239"/>
        <end position="1271"/>
    </location>
</feature>
<dbReference type="Pfam" id="PF20720">
    <property type="entry name" value="nSTAND3"/>
    <property type="match status" value="1"/>
</dbReference>